<dbReference type="InterPro" id="IPR013098">
    <property type="entry name" value="Ig_I-set"/>
</dbReference>
<feature type="domain" description="Ig-like" evidence="4">
    <location>
        <begin position="348"/>
        <end position="438"/>
    </location>
</feature>
<dbReference type="PANTHER" id="PTHR44170:SF55">
    <property type="entry name" value="OBSCURIN ISOFORM X2"/>
    <property type="match status" value="1"/>
</dbReference>
<protein>
    <submittedName>
        <fullName evidence="7">Uncharacterized protein</fullName>
    </submittedName>
</protein>
<dbReference type="SUPFAM" id="SSF49265">
    <property type="entry name" value="Fibronectin type III"/>
    <property type="match status" value="1"/>
</dbReference>
<evidence type="ECO:0000313" key="6">
    <source>
        <dbReference type="Proteomes" id="UP000887566"/>
    </source>
</evidence>
<dbReference type="InterPro" id="IPR003961">
    <property type="entry name" value="FN3_dom"/>
</dbReference>
<organism evidence="6 7">
    <name type="scientific">Plectus sambesii</name>
    <dbReference type="NCBI Taxonomy" id="2011161"/>
    <lineage>
        <taxon>Eukaryota</taxon>
        <taxon>Metazoa</taxon>
        <taxon>Ecdysozoa</taxon>
        <taxon>Nematoda</taxon>
        <taxon>Chromadorea</taxon>
        <taxon>Plectida</taxon>
        <taxon>Plectina</taxon>
        <taxon>Plectoidea</taxon>
        <taxon>Plectidae</taxon>
        <taxon>Plectus</taxon>
    </lineage>
</organism>
<dbReference type="InterPro" id="IPR013783">
    <property type="entry name" value="Ig-like_fold"/>
</dbReference>
<name>A0A914XRJ9_9BILA</name>
<evidence type="ECO:0000313" key="7">
    <source>
        <dbReference type="WBParaSite" id="PSAMB.scaffold9523size4881.g32504.t1"/>
    </source>
</evidence>
<dbReference type="SMART" id="SM00060">
    <property type="entry name" value="FN3"/>
    <property type="match status" value="2"/>
</dbReference>
<dbReference type="InterPro" id="IPR007110">
    <property type="entry name" value="Ig-like_dom"/>
</dbReference>
<dbReference type="Proteomes" id="UP000887566">
    <property type="component" value="Unplaced"/>
</dbReference>
<dbReference type="InterPro" id="IPR003598">
    <property type="entry name" value="Ig_sub2"/>
</dbReference>
<dbReference type="PROSITE" id="PS50853">
    <property type="entry name" value="FN3"/>
    <property type="match status" value="2"/>
</dbReference>
<dbReference type="InterPro" id="IPR036179">
    <property type="entry name" value="Ig-like_dom_sf"/>
</dbReference>
<dbReference type="InterPro" id="IPR036116">
    <property type="entry name" value="FN3_sf"/>
</dbReference>
<dbReference type="Pfam" id="PF07679">
    <property type="entry name" value="I-set"/>
    <property type="match status" value="2"/>
</dbReference>
<keyword evidence="6" id="KW-1185">Reference proteome</keyword>
<feature type="domain" description="Fibronectin type-III" evidence="5">
    <location>
        <begin position="495"/>
        <end position="599"/>
    </location>
</feature>
<evidence type="ECO:0000256" key="2">
    <source>
        <dbReference type="ARBA" id="ARBA00023157"/>
    </source>
</evidence>
<keyword evidence="2" id="KW-1015">Disulfide bond</keyword>
<feature type="compositionally biased region" description="Polar residues" evidence="3">
    <location>
        <begin position="462"/>
        <end position="474"/>
    </location>
</feature>
<dbReference type="AlphaFoldDB" id="A0A914XRJ9"/>
<dbReference type="InterPro" id="IPR003599">
    <property type="entry name" value="Ig_sub"/>
</dbReference>
<feature type="domain" description="Fibronectin type-III" evidence="5">
    <location>
        <begin position="606"/>
        <end position="704"/>
    </location>
</feature>
<dbReference type="GO" id="GO:0098609">
    <property type="term" value="P:cell-cell adhesion"/>
    <property type="evidence" value="ECO:0007669"/>
    <property type="project" value="TreeGrafter"/>
</dbReference>
<dbReference type="Gene3D" id="2.60.40.10">
    <property type="entry name" value="Immunoglobulins"/>
    <property type="match status" value="5"/>
</dbReference>
<sequence>PPSSLPFSPHTTAVLPAPAPLTYALLNTQRHPGYISSHLSIGEIETHAHINRKERSNTPIIRPTGTVAERKNRYLGTSSGLQIAVVQPRDAGKYFCVATNPYTNQTRHSKNAVNLVVDDRAPTLSSSFTPHFVYPEPTKTHMVVEVAVGHSALLECVVAGGKVVWEKVNASLPVSLTDDGARVRQVWGNLRINEVSVDDAGTYVCHALSPIANADLSHPDHPRVTYKLHVYAPTAAKLLIEQQADSAWLLSCEAKNMAWEIPMVFINGLPLVDAAEKLGVLPGTNFYSNPVNLTIAAHTSLSGAVQCLSRPAMAEAEVYGDAVQRGDAFNIFVEERPPTSGPIVTPPPPVHLIDTGPENATRSEGATVQLICFVSSAVVSVEWLKGDTTVDLNVNERVRLVGTATLEIADIRKSDEGRYTCVAIDAAGHRASAAAHLTVEAAEDDFYDEAWNSKDEDEFEKNVSTSPTSATSNDEANAEENIVESAEEEEEVISTPTPVSTIVLQTPKAFVSGQNVRVQWSVPPPAASRLDAFKVQLRRDDPTAEWIDTGDRIESHVRAYTVHGLVPGIKYKFRIGAIAGQATVISDATDWIAIEAVEPKIRAPDPAVIVSLEPLSSEALLLSWSHTAADSAAEVSGFEIGYRSRPSTRDRNNQLFETINAGINEREHILDALLPSTTYEVYIVAVNKAGRSAKSNMKHASTTS</sequence>
<proteinExistence type="predicted"/>
<evidence type="ECO:0000256" key="3">
    <source>
        <dbReference type="SAM" id="MobiDB-lite"/>
    </source>
</evidence>
<reference evidence="7" key="1">
    <citation type="submission" date="2022-11" db="UniProtKB">
        <authorList>
            <consortium name="WormBaseParasite"/>
        </authorList>
    </citation>
    <scope>IDENTIFICATION</scope>
</reference>
<dbReference type="PANTHER" id="PTHR44170">
    <property type="entry name" value="PROTEIN SIDEKICK"/>
    <property type="match status" value="1"/>
</dbReference>
<dbReference type="CDD" id="cd00096">
    <property type="entry name" value="Ig"/>
    <property type="match status" value="2"/>
</dbReference>
<dbReference type="PROSITE" id="PS50835">
    <property type="entry name" value="IG_LIKE"/>
    <property type="match status" value="2"/>
</dbReference>
<dbReference type="SMART" id="SM00409">
    <property type="entry name" value="IG"/>
    <property type="match status" value="3"/>
</dbReference>
<dbReference type="Pfam" id="PF00041">
    <property type="entry name" value="fn3"/>
    <property type="match status" value="2"/>
</dbReference>
<feature type="domain" description="Ig-like" evidence="4">
    <location>
        <begin position="135"/>
        <end position="217"/>
    </location>
</feature>
<keyword evidence="1" id="KW-0677">Repeat</keyword>
<dbReference type="WBParaSite" id="PSAMB.scaffold9523size4881.g32504.t1">
    <property type="protein sequence ID" value="PSAMB.scaffold9523size4881.g32504.t1"/>
    <property type="gene ID" value="PSAMB.scaffold9523size4881.g32504"/>
</dbReference>
<feature type="region of interest" description="Disordered" evidence="3">
    <location>
        <begin position="453"/>
        <end position="477"/>
    </location>
</feature>
<evidence type="ECO:0000259" key="5">
    <source>
        <dbReference type="PROSITE" id="PS50853"/>
    </source>
</evidence>
<dbReference type="SUPFAM" id="SSF48726">
    <property type="entry name" value="Immunoglobulin"/>
    <property type="match status" value="3"/>
</dbReference>
<dbReference type="SMART" id="SM00408">
    <property type="entry name" value="IGc2"/>
    <property type="match status" value="2"/>
</dbReference>
<evidence type="ECO:0000259" key="4">
    <source>
        <dbReference type="PROSITE" id="PS50835"/>
    </source>
</evidence>
<accession>A0A914XRJ9</accession>
<dbReference type="CDD" id="cd00063">
    <property type="entry name" value="FN3"/>
    <property type="match status" value="2"/>
</dbReference>
<evidence type="ECO:0000256" key="1">
    <source>
        <dbReference type="ARBA" id="ARBA00022737"/>
    </source>
</evidence>